<reference evidence="1 2" key="1">
    <citation type="submission" date="2020-10" db="EMBL/GenBank/DDBJ databases">
        <title>Connecting structure to function with the recovery of over 1000 high-quality activated sludge metagenome-assembled genomes encoding full-length rRNA genes using long-read sequencing.</title>
        <authorList>
            <person name="Singleton C.M."/>
            <person name="Petriglieri F."/>
            <person name="Kristensen J.M."/>
            <person name="Kirkegaard R.H."/>
            <person name="Michaelsen T.Y."/>
            <person name="Andersen M.H."/>
            <person name="Karst S.M."/>
            <person name="Dueholm M.S."/>
            <person name="Nielsen P.H."/>
            <person name="Albertsen M."/>
        </authorList>
    </citation>
    <scope>NUCLEOTIDE SEQUENCE [LARGE SCALE GENOMIC DNA]</scope>
    <source>
        <strain evidence="1">Ribe_18-Q3-R11-54_MAXAC.273</strain>
    </source>
</reference>
<dbReference type="EMBL" id="JADKGY010000033">
    <property type="protein sequence ID" value="MBK9985111.1"/>
    <property type="molecule type" value="Genomic_DNA"/>
</dbReference>
<evidence type="ECO:0000313" key="2">
    <source>
        <dbReference type="Proteomes" id="UP000808337"/>
    </source>
</evidence>
<gene>
    <name evidence="1" type="ORF">IPP15_22600</name>
</gene>
<dbReference type="Proteomes" id="UP000808337">
    <property type="component" value="Unassembled WGS sequence"/>
</dbReference>
<protein>
    <recommendedName>
        <fullName evidence="3">HYR domain-containing protein</fullName>
    </recommendedName>
</protein>
<evidence type="ECO:0008006" key="3">
    <source>
        <dbReference type="Google" id="ProtNLM"/>
    </source>
</evidence>
<organism evidence="1 2">
    <name type="scientific">Candidatus Opimibacter skivensis</name>
    <dbReference type="NCBI Taxonomy" id="2982028"/>
    <lineage>
        <taxon>Bacteria</taxon>
        <taxon>Pseudomonadati</taxon>
        <taxon>Bacteroidota</taxon>
        <taxon>Saprospiria</taxon>
        <taxon>Saprospirales</taxon>
        <taxon>Saprospiraceae</taxon>
        <taxon>Candidatus Opimibacter</taxon>
    </lineage>
</organism>
<sequence>MVSSVPCGTTPEFGIPIATDEFDHSVQITYTDITHPGIYAREYSVTRIWTATDNCGNTDVCSRTIFVEDSVAPVMSIPVGVSPVEYGIALDFENATADDECDGNELITYALPGVKKGYKDMNMHQLKCVSVKGNGNKFFHSAKIFEHNDVE</sequence>
<proteinExistence type="predicted"/>
<accession>A0A9D7SZE6</accession>
<dbReference type="AlphaFoldDB" id="A0A9D7SZE6"/>
<evidence type="ECO:0000313" key="1">
    <source>
        <dbReference type="EMBL" id="MBK9985111.1"/>
    </source>
</evidence>
<comment type="caution">
    <text evidence="1">The sequence shown here is derived from an EMBL/GenBank/DDBJ whole genome shotgun (WGS) entry which is preliminary data.</text>
</comment>
<name>A0A9D7SZE6_9BACT</name>